<feature type="region of interest" description="Disordered" evidence="1">
    <location>
        <begin position="150"/>
        <end position="187"/>
    </location>
</feature>
<dbReference type="VEuPathDB" id="ToxoDB:TGP89_297495"/>
<proteinExistence type="predicted"/>
<feature type="compositionally biased region" description="Basic and acidic residues" evidence="1">
    <location>
        <begin position="166"/>
        <end position="175"/>
    </location>
</feature>
<protein>
    <submittedName>
        <fullName evidence="2">Uncharacterized protein</fullName>
    </submittedName>
</protein>
<comment type="caution">
    <text evidence="2">The sequence shown here is derived from an EMBL/GenBank/DDBJ whole genome shotgun (WGS) entry which is preliminary data.</text>
</comment>
<reference evidence="2 3" key="1">
    <citation type="submission" date="2014-03" db="EMBL/GenBank/DDBJ databases">
        <authorList>
            <person name="Sibley D."/>
            <person name="Venepally P."/>
            <person name="Karamycheva S."/>
            <person name="Hadjithomas M."/>
            <person name="Khan A."/>
            <person name="Brunk B."/>
            <person name="Roos D."/>
            <person name="Caler E."/>
            <person name="Lorenzi H."/>
        </authorList>
    </citation>
    <scope>NUCLEOTIDE SEQUENCE [LARGE SCALE GENOMIC DNA]</scope>
    <source>
        <strain evidence="3">p89</strain>
    </source>
</reference>
<dbReference type="EMBL" id="AEYI02002109">
    <property type="protein sequence ID" value="KFG29955.1"/>
    <property type="molecule type" value="Genomic_DNA"/>
</dbReference>
<evidence type="ECO:0000313" key="3">
    <source>
        <dbReference type="Proteomes" id="UP000028828"/>
    </source>
</evidence>
<evidence type="ECO:0000256" key="1">
    <source>
        <dbReference type="SAM" id="MobiDB-lite"/>
    </source>
</evidence>
<accession>A0A086JCT7</accession>
<sequence length="187" mass="20322">MGLRSRSESEFLGGFEIVDSLYVAQQIREGNGSLKIGKERTSATQIKGGSPPRDHDKCCRRSGCPPALCASAFSQQRRLRSRRAPGRRKDLPLCLFRELVEAQRASGLQLSALRAGSRPTLLFRQPATPGCVTDPARGLVDACIQSCESPGLLRHRPSGPSSSLRPRREPNESKAKANSVTDESHAS</sequence>
<dbReference type="Proteomes" id="UP000028828">
    <property type="component" value="Unassembled WGS sequence"/>
</dbReference>
<name>A0A086JCT7_TOXGO</name>
<gene>
    <name evidence="2" type="ORF">TGP89_297495</name>
</gene>
<dbReference type="AlphaFoldDB" id="A0A086JCT7"/>
<evidence type="ECO:0000313" key="2">
    <source>
        <dbReference type="EMBL" id="KFG29955.1"/>
    </source>
</evidence>
<organism evidence="2 3">
    <name type="scientific">Toxoplasma gondii p89</name>
    <dbReference type="NCBI Taxonomy" id="943119"/>
    <lineage>
        <taxon>Eukaryota</taxon>
        <taxon>Sar</taxon>
        <taxon>Alveolata</taxon>
        <taxon>Apicomplexa</taxon>
        <taxon>Conoidasida</taxon>
        <taxon>Coccidia</taxon>
        <taxon>Eucoccidiorida</taxon>
        <taxon>Eimeriorina</taxon>
        <taxon>Sarcocystidae</taxon>
        <taxon>Toxoplasma</taxon>
    </lineage>
</organism>